<dbReference type="PANTHER" id="PTHR33841">
    <property type="entry name" value="DNA METHYLTRANSFERASE YEEA-RELATED"/>
    <property type="match status" value="1"/>
</dbReference>
<dbReference type="Gene3D" id="3.40.50.150">
    <property type="entry name" value="Vaccinia Virus protein VP39"/>
    <property type="match status" value="1"/>
</dbReference>
<dbReference type="PANTHER" id="PTHR33841:SF1">
    <property type="entry name" value="DNA METHYLTRANSFERASE A"/>
    <property type="match status" value="1"/>
</dbReference>
<dbReference type="InterPro" id="IPR002052">
    <property type="entry name" value="DNA_methylase_N6_adenine_CS"/>
</dbReference>
<protein>
    <recommendedName>
        <fullName evidence="1">site-specific DNA-methyltransferase (adenine-specific)</fullName>
        <ecNumber evidence="1">2.1.1.72</ecNumber>
    </recommendedName>
</protein>
<dbReference type="SUPFAM" id="SSF53335">
    <property type="entry name" value="S-adenosyl-L-methionine-dependent methyltransferases"/>
    <property type="match status" value="1"/>
</dbReference>
<dbReference type="PROSITE" id="PS00092">
    <property type="entry name" value="N6_MTASE"/>
    <property type="match status" value="1"/>
</dbReference>
<evidence type="ECO:0000256" key="1">
    <source>
        <dbReference type="ARBA" id="ARBA00011900"/>
    </source>
</evidence>
<sequence length="783" mass="88588">LTCVFVRFLEDNGLLAEPVLAGPVSDAQGRNALQQAKERMVAYFNENPTFEERHYLLDLFAELEKYPVIAELLDHRHNPLWQIPVSADGAKRLIDFFQRIDADSGEILHDFSDQHWDTRFLGDLYQDLSESVRKRYALLQTPEFVESFILDYTLEPAIQTFGLAGLRLIDPTCGSGHFLLTTFERVFNQWLKREPGTNTRELAQRALNVVHGTDINPYAIAICRFRLLIAAMKAAGSIRIKDAPSFHFNLACGDSLLHGRRFEWQGQGNQQDLLDEKSHVYEVEDADKLSTLLGQRYHVVVGNPPYITVKDKALNQIYRNKYPTCHRQYSLGVPFTERFFDLTLLPEGNQSAGFMGMITANSFMKREFGKKLIEDYLPRKDLTHVVDTSGAFIPGHSTPTIILFARNQLPKSDQIQVVLGIRGEPGVPEVAAQGKVWSSIVQLLPKQNAESDYVTVTLQDRSSYAQHPWSIGGGGASELKDQLESFAKSNLKKFIKGIGRSTHTGEDSVFFLPQNSVKALGFDGDTVPHCIGENIRNWAVESDTYTLMPYDKETAEVLDPLPESQARHYWRYRVVLKNRRDFGQLIEDRGLLWYEHSMFFPKRFLSPLSITFAFVATHNHFVLDRGGKVFKQTAPVIKLSASATEAEHFALLGLLNSSTACFWGRQTFFGRGGFSDGKWQERVEWDGTKLKSFPVAGDSVGKAMRLAQKLDELALELKLHQPSNVLEQVEADVHQALKDAEIMDVELQGRMIALQEELDWYVYGLYGLIDVDLCCLGQLPVIE</sequence>
<evidence type="ECO:0000313" key="7">
    <source>
        <dbReference type="EMBL" id="MBN7822305.1"/>
    </source>
</evidence>
<evidence type="ECO:0000313" key="8">
    <source>
        <dbReference type="Proteomes" id="UP000663992"/>
    </source>
</evidence>
<proteinExistence type="predicted"/>
<gene>
    <name evidence="7" type="primary">pglX</name>
    <name evidence="7" type="ORF">J0A65_20735</name>
</gene>
<dbReference type="InterPro" id="IPR029063">
    <property type="entry name" value="SAM-dependent_MTases_sf"/>
</dbReference>
<dbReference type="InterPro" id="IPR050953">
    <property type="entry name" value="N4_N6_ade-DNA_methylase"/>
</dbReference>
<evidence type="ECO:0000256" key="3">
    <source>
        <dbReference type="ARBA" id="ARBA00022679"/>
    </source>
</evidence>
<evidence type="ECO:0000259" key="6">
    <source>
        <dbReference type="Pfam" id="PF07669"/>
    </source>
</evidence>
<dbReference type="Proteomes" id="UP000663992">
    <property type="component" value="Unassembled WGS sequence"/>
</dbReference>
<dbReference type="InterPro" id="IPR011639">
    <property type="entry name" value="MethylTrfase_TaqI-like_dom"/>
</dbReference>
<dbReference type="EC" id="2.1.1.72" evidence="1"/>
<evidence type="ECO:0000256" key="4">
    <source>
        <dbReference type="ARBA" id="ARBA00022691"/>
    </source>
</evidence>
<dbReference type="Pfam" id="PF07669">
    <property type="entry name" value="Eco57I"/>
    <property type="match status" value="1"/>
</dbReference>
<comment type="caution">
    <text evidence="7">The sequence shown here is derived from an EMBL/GenBank/DDBJ whole genome shotgun (WGS) entry which is preliminary data.</text>
</comment>
<accession>A0ABS3CYW1</accession>
<feature type="non-terminal residue" evidence="7">
    <location>
        <position position="1"/>
    </location>
</feature>
<keyword evidence="3" id="KW-0808">Transferase</keyword>
<evidence type="ECO:0000256" key="2">
    <source>
        <dbReference type="ARBA" id="ARBA00022603"/>
    </source>
</evidence>
<dbReference type="EMBL" id="JAFKCS010000047">
    <property type="protein sequence ID" value="MBN7822305.1"/>
    <property type="molecule type" value="Genomic_DNA"/>
</dbReference>
<evidence type="ECO:0000256" key="5">
    <source>
        <dbReference type="ARBA" id="ARBA00047942"/>
    </source>
</evidence>
<keyword evidence="4" id="KW-0949">S-adenosyl-L-methionine</keyword>
<dbReference type="PRINTS" id="PR00507">
    <property type="entry name" value="N12N6MTFRASE"/>
</dbReference>
<dbReference type="NCBIfam" id="NF033451">
    <property type="entry name" value="BREX_2_MTaseX"/>
    <property type="match status" value="1"/>
</dbReference>
<keyword evidence="8" id="KW-1185">Reference proteome</keyword>
<name>A0ABS3CYW1_9ALTE</name>
<comment type="catalytic activity">
    <reaction evidence="5">
        <text>a 2'-deoxyadenosine in DNA + S-adenosyl-L-methionine = an N(6)-methyl-2'-deoxyadenosine in DNA + S-adenosyl-L-homocysteine + H(+)</text>
        <dbReference type="Rhea" id="RHEA:15197"/>
        <dbReference type="Rhea" id="RHEA-COMP:12418"/>
        <dbReference type="Rhea" id="RHEA-COMP:12419"/>
        <dbReference type="ChEBI" id="CHEBI:15378"/>
        <dbReference type="ChEBI" id="CHEBI:57856"/>
        <dbReference type="ChEBI" id="CHEBI:59789"/>
        <dbReference type="ChEBI" id="CHEBI:90615"/>
        <dbReference type="ChEBI" id="CHEBI:90616"/>
        <dbReference type="EC" id="2.1.1.72"/>
    </reaction>
</comment>
<organism evidence="7 8">
    <name type="scientific">Bowmanella yangjiangensis</name>
    <dbReference type="NCBI Taxonomy" id="2811230"/>
    <lineage>
        <taxon>Bacteria</taxon>
        <taxon>Pseudomonadati</taxon>
        <taxon>Pseudomonadota</taxon>
        <taxon>Gammaproteobacteria</taxon>
        <taxon>Alteromonadales</taxon>
        <taxon>Alteromonadaceae</taxon>
        <taxon>Bowmanella</taxon>
    </lineage>
</organism>
<keyword evidence="2" id="KW-0489">Methyltransferase</keyword>
<reference evidence="7 8" key="1">
    <citation type="submission" date="2021-03" db="EMBL/GenBank/DDBJ databases">
        <title>novel species isolated from a fishpond in China.</title>
        <authorList>
            <person name="Lu H."/>
            <person name="Cai Z."/>
        </authorList>
    </citation>
    <scope>NUCLEOTIDE SEQUENCE [LARGE SCALE GENOMIC DNA]</scope>
    <source>
        <strain evidence="7 8">Y57</strain>
    </source>
</reference>
<feature type="non-terminal residue" evidence="7">
    <location>
        <position position="783"/>
    </location>
</feature>
<feature type="domain" description="Type II methyltransferase M.TaqI-like" evidence="6">
    <location>
        <begin position="210"/>
        <end position="388"/>
    </location>
</feature>